<dbReference type="RefSeq" id="WP_014124835.1">
    <property type="nucleotide sequence ID" value="NC_016052.1"/>
</dbReference>
<gene>
    <name evidence="1" type="ordered locus">TEH_14570</name>
</gene>
<reference evidence="1 2" key="1">
    <citation type="submission" date="2011-01" db="EMBL/GenBank/DDBJ databases">
        <title>Whole genome sequence of Tetragenococcus halophilus NBRC 12172.</title>
        <authorList>
            <person name="Nakazawa H."/>
            <person name="Omata S."/>
            <person name="Koga C."/>
            <person name="Watanabe Y."/>
            <person name="Katano Y."/>
            <person name="Ito N."/>
            <person name="Tsukatani N."/>
            <person name="Ankai A."/>
            <person name="Oguchi A."/>
            <person name="Fukui S."/>
            <person name="Yashiro I."/>
            <person name="Kamata S."/>
            <person name="Hashimoto Y."/>
            <person name="Yamazaki J."/>
            <person name="Taguchi H."/>
            <person name="Tanaka A."/>
            <person name="Koyama T."/>
            <person name="Ichige A."/>
            <person name="Hanya Y."/>
            <person name="Tanikawa S."/>
            <person name="Yamazaki S."/>
            <person name="Fujita N."/>
        </authorList>
    </citation>
    <scope>NUCLEOTIDE SEQUENCE [LARGE SCALE GENOMIC DNA]</scope>
    <source>
        <strain evidence="2">DSM 20338 / JCM 20259 / NCIMB 9735 / NBRC 12172</strain>
    </source>
</reference>
<dbReference type="Proteomes" id="UP000002663">
    <property type="component" value="Chromosome"/>
</dbReference>
<dbReference type="CDD" id="cd15482">
    <property type="entry name" value="Sialidase_non-viral"/>
    <property type="match status" value="1"/>
</dbReference>
<evidence type="ECO:0000313" key="2">
    <source>
        <dbReference type="Proteomes" id="UP000002663"/>
    </source>
</evidence>
<dbReference type="InterPro" id="IPR052025">
    <property type="entry name" value="Xyloglucanase_GH74"/>
</dbReference>
<dbReference type="KEGG" id="thl:TEH_14570"/>
<dbReference type="Gene3D" id="2.130.10.10">
    <property type="entry name" value="YVTN repeat-like/Quinoprotein amine dehydrogenase"/>
    <property type="match status" value="3"/>
</dbReference>
<dbReference type="EMBL" id="AP012046">
    <property type="protein sequence ID" value="BAK94784.1"/>
    <property type="molecule type" value="Genomic_DNA"/>
</dbReference>
<dbReference type="InterPro" id="IPR015943">
    <property type="entry name" value="WD40/YVTN_repeat-like_dom_sf"/>
</dbReference>
<dbReference type="AlphaFoldDB" id="A0AAN1SHW7"/>
<organism evidence="1 2">
    <name type="scientific">Tetragenococcus halophilus (strain DSM 20338 / JCM 20259 / NCIMB 9735 / NBRC 12172)</name>
    <name type="common">Pediococcus halophilus</name>
    <dbReference type="NCBI Taxonomy" id="945021"/>
    <lineage>
        <taxon>Bacteria</taxon>
        <taxon>Bacillati</taxon>
        <taxon>Bacillota</taxon>
        <taxon>Bacilli</taxon>
        <taxon>Lactobacillales</taxon>
        <taxon>Enterococcaceae</taxon>
        <taxon>Tetragenococcus</taxon>
    </lineage>
</organism>
<dbReference type="PANTHER" id="PTHR43739:SF5">
    <property type="entry name" value="EXO-ALPHA-SIALIDASE"/>
    <property type="match status" value="1"/>
</dbReference>
<dbReference type="PANTHER" id="PTHR43739">
    <property type="entry name" value="XYLOGLUCANASE (EUROFUNG)"/>
    <property type="match status" value="1"/>
</dbReference>
<proteinExistence type="predicted"/>
<evidence type="ECO:0000313" key="1">
    <source>
        <dbReference type="EMBL" id="BAK94784.1"/>
    </source>
</evidence>
<evidence type="ECO:0008006" key="3">
    <source>
        <dbReference type="Google" id="ProtNLM"/>
    </source>
</evidence>
<accession>A0AAN1SHW7</accession>
<dbReference type="SUPFAM" id="SSF110296">
    <property type="entry name" value="Oligoxyloglucan reducing end-specific cellobiohydrolase"/>
    <property type="match status" value="1"/>
</dbReference>
<dbReference type="GO" id="GO:0010411">
    <property type="term" value="P:xyloglucan metabolic process"/>
    <property type="evidence" value="ECO:0007669"/>
    <property type="project" value="TreeGrafter"/>
</dbReference>
<sequence length="348" mass="39489">MKEFFLGMDDALLIVKETSNGYRSFSRLEGMQPTRLAIDPQDKNIIYCGTQQDGLFKSEDGGNQWKAIGHKESSGIQSAKVTAVAVSPSKQTNGNHIVYAGTEPSMLYYSMDRGETWEEFKNIQSLSSKKHWSFPPRPYTHYVRWITPSYFDENYLGISIEAGAFFYSKNHGADWIDRPDDSPIDIHTLLAHPKASNRLYAACGDGINKKGHSYAESEDGGQSWQYMSEGLEKHPYAYNMTVNPNNPSDCIISAAKSPRHAHSISEYSAVYRKQGSNSWVDISAGLPENHSSIHNLVADPVEAEVFYAMNNYGIYRLDQHADRWEKLEINWKEKYLKQRPSCFNIKLT</sequence>
<protein>
    <recommendedName>
        <fullName evidence="3">Glycosyl hydrolase</fullName>
    </recommendedName>
</protein>
<name>A0AAN1SHW7_TETHN</name>